<proteinExistence type="predicted"/>
<evidence type="ECO:0000313" key="1">
    <source>
        <dbReference type="EMBL" id="TYL58312.1"/>
    </source>
</evidence>
<dbReference type="EMBL" id="VSTF01000012">
    <property type="protein sequence ID" value="TYL58312.1"/>
    <property type="molecule type" value="Genomic_DNA"/>
</dbReference>
<dbReference type="RefSeq" id="WP_147585482.1">
    <property type="nucleotide sequence ID" value="NZ_VSTF01000012.1"/>
</dbReference>
<reference evidence="1 2" key="2">
    <citation type="submission" date="2019-09" db="EMBL/GenBank/DDBJ databases">
        <title>Strain-level analysis of Eubacterium rectale using genomes from metagenomes.</title>
        <authorList>
            <person name="Karcher N."/>
            <person name="Segata N."/>
        </authorList>
    </citation>
    <scope>NUCLEOTIDE SEQUENCE [LARGE SCALE GENOMIC DNA]</scope>
    <source>
        <strain evidence="1 2">T3WBe13</strain>
    </source>
</reference>
<sequence>MAAKTVAFRINPKNREDQEIMDWLDEVVIQQQIYESYTEALKWAVLSFLRGEAKSREQLDMLETVQRFVKDYAEQSRVEIEKIVQNAITQTLATVVGAMGHQGFCYPQMQVPMPYAPMQAMPVNVVQQTTPTEMATESAKTETAEEEYELPENLLGYSDEPMDGGTAASLAAMFGDDDDED</sequence>
<accession>A0A5S4VJE0</accession>
<name>A0A5S4VJE0_9FIRM</name>
<dbReference type="Proteomes" id="UP000324327">
    <property type="component" value="Unassembled WGS sequence"/>
</dbReference>
<reference evidence="1 2" key="1">
    <citation type="submission" date="2019-08" db="EMBL/GenBank/DDBJ databases">
        <authorList>
            <person name="Duncan S."/>
            <person name="Walker A."/>
        </authorList>
    </citation>
    <scope>NUCLEOTIDE SEQUENCE [LARGE SCALE GENOMIC DNA]</scope>
    <source>
        <strain evidence="1 2">T3WBe13</strain>
    </source>
</reference>
<dbReference type="AlphaFoldDB" id="A0A5S4VJE0"/>
<protein>
    <submittedName>
        <fullName evidence="1">Uncharacterized protein</fullName>
    </submittedName>
</protein>
<organism evidence="1 2">
    <name type="scientific">Agathobacter rectalis</name>
    <dbReference type="NCBI Taxonomy" id="39491"/>
    <lineage>
        <taxon>Bacteria</taxon>
        <taxon>Bacillati</taxon>
        <taxon>Bacillota</taxon>
        <taxon>Clostridia</taxon>
        <taxon>Lachnospirales</taxon>
        <taxon>Lachnospiraceae</taxon>
        <taxon>Agathobacter</taxon>
    </lineage>
</organism>
<comment type="caution">
    <text evidence="1">The sequence shown here is derived from an EMBL/GenBank/DDBJ whole genome shotgun (WGS) entry which is preliminary data.</text>
</comment>
<gene>
    <name evidence="1" type="ORF">FYL31_10645</name>
</gene>
<evidence type="ECO:0000313" key="2">
    <source>
        <dbReference type="Proteomes" id="UP000324327"/>
    </source>
</evidence>